<keyword evidence="2" id="KW-1185">Reference proteome</keyword>
<comment type="caution">
    <text evidence="1">The sequence shown here is derived from an EMBL/GenBank/DDBJ whole genome shotgun (WGS) entry which is preliminary data.</text>
</comment>
<protein>
    <submittedName>
        <fullName evidence="1">Uncharacterized protein</fullName>
    </submittedName>
</protein>
<sequence>MAFIIGALVLDRDSRPCPPANWNNYLSVSLTGSLLSTSNVSAITACTSASCTPASPTFAKGTSDNSELLVHQQDGTWLLKLDAQPPSALNFRVFDASGKVLTAQSTALNWTRVTGDERCGGRMADIGLLLSVP</sequence>
<dbReference type="EMBL" id="QJVC01000018">
    <property type="protein sequence ID" value="PYI37703.1"/>
    <property type="molecule type" value="Genomic_DNA"/>
</dbReference>
<accession>A0A2V5IU75</accession>
<evidence type="ECO:0000313" key="1">
    <source>
        <dbReference type="EMBL" id="PYI37703.1"/>
    </source>
</evidence>
<dbReference type="Proteomes" id="UP000247980">
    <property type="component" value="Unassembled WGS sequence"/>
</dbReference>
<gene>
    <name evidence="1" type="ORF">CVS30_14370</name>
</gene>
<reference evidence="1 2" key="1">
    <citation type="submission" date="2018-05" db="EMBL/GenBank/DDBJ databases">
        <title>Genetic diversity of glacier-inhabiting Cryobacterium bacteria in China and description of Cryobacterium mengkeensis sp. nov. and Arthrobacter glacialis sp. nov.</title>
        <authorList>
            <person name="Liu Q."/>
            <person name="Xin Y.-H."/>
        </authorList>
    </citation>
    <scope>NUCLEOTIDE SEQUENCE [LARGE SCALE GENOMIC DNA]</scope>
    <source>
        <strain evidence="1 2">B7</strain>
    </source>
</reference>
<proteinExistence type="predicted"/>
<dbReference type="AlphaFoldDB" id="A0A2V5IU75"/>
<organism evidence="1 2">
    <name type="scientific">Arthrobacter psychrolactophilus</name>
    <dbReference type="NCBI Taxonomy" id="92442"/>
    <lineage>
        <taxon>Bacteria</taxon>
        <taxon>Bacillati</taxon>
        <taxon>Actinomycetota</taxon>
        <taxon>Actinomycetes</taxon>
        <taxon>Micrococcales</taxon>
        <taxon>Micrococcaceae</taxon>
        <taxon>Arthrobacter</taxon>
    </lineage>
</organism>
<evidence type="ECO:0000313" key="2">
    <source>
        <dbReference type="Proteomes" id="UP000247980"/>
    </source>
</evidence>
<name>A0A2V5IU75_9MICC</name>